<gene>
    <name evidence="3" type="ORF">K4G57_07630</name>
</gene>
<dbReference type="Pfam" id="PF00990">
    <property type="entry name" value="GGDEF"/>
    <property type="match status" value="1"/>
</dbReference>
<dbReference type="EC" id="2.7.7.65" evidence="3"/>
<reference evidence="3 4" key="1">
    <citation type="submission" date="2021-08" db="EMBL/GenBank/DDBJ databases">
        <title>Helicobacter spp. isolated from feces of Anatolian Ground Squirrel (Spermophilus xanthoprymnus) in Turkey.</title>
        <authorList>
            <person name="Aydin F."/>
            <person name="Abay S."/>
            <person name="Kayman T."/>
            <person name="Karakaya E."/>
            <person name="Saticioglu I.B."/>
        </authorList>
    </citation>
    <scope>NUCLEOTIDE SEQUENCE [LARGE SCALE GENOMIC DNA]</scope>
    <source>
        <strain evidence="3 4">Faydin-H70</strain>
    </source>
</reference>
<dbReference type="InterPro" id="IPR000160">
    <property type="entry name" value="GGDEF_dom"/>
</dbReference>
<keyword evidence="3" id="KW-0808">Transferase</keyword>
<dbReference type="RefSeq" id="WP_221532585.1">
    <property type="nucleotide sequence ID" value="NZ_JAIGYP010000011.1"/>
</dbReference>
<proteinExistence type="predicted"/>
<dbReference type="PROSITE" id="PS50887">
    <property type="entry name" value="GGDEF"/>
    <property type="match status" value="1"/>
</dbReference>
<dbReference type="NCBIfam" id="TIGR00254">
    <property type="entry name" value="GGDEF"/>
    <property type="match status" value="1"/>
</dbReference>
<dbReference type="Gene3D" id="3.30.70.270">
    <property type="match status" value="1"/>
</dbReference>
<name>A0ABS7JPI7_9HELI</name>
<dbReference type="InterPro" id="IPR029787">
    <property type="entry name" value="Nucleotide_cyclase"/>
</dbReference>
<evidence type="ECO:0000313" key="4">
    <source>
        <dbReference type="Proteomes" id="UP000700059"/>
    </source>
</evidence>
<dbReference type="Proteomes" id="UP000700059">
    <property type="component" value="Unassembled WGS sequence"/>
</dbReference>
<dbReference type="GO" id="GO:0052621">
    <property type="term" value="F:diguanylate cyclase activity"/>
    <property type="evidence" value="ECO:0007669"/>
    <property type="project" value="UniProtKB-EC"/>
</dbReference>
<keyword evidence="4" id="KW-1185">Reference proteome</keyword>
<keyword evidence="3" id="KW-0548">Nucleotidyltransferase</keyword>
<feature type="compositionally biased region" description="Low complexity" evidence="1">
    <location>
        <begin position="208"/>
        <end position="220"/>
    </location>
</feature>
<dbReference type="EMBL" id="JAIGYQ010000011">
    <property type="protein sequence ID" value="MBX7491328.1"/>
    <property type="molecule type" value="Genomic_DNA"/>
</dbReference>
<evidence type="ECO:0000313" key="3">
    <source>
        <dbReference type="EMBL" id="MBX7491328.1"/>
    </source>
</evidence>
<sequence>MQNIQNIAREALKELLKEGKEPTPEAYAQAYCLAAKKMGVVVESEFSIEKVLEMLEPEAKENLPHKKFKHKNELFISLIKVINHLNFSKKHFNTSLETLKLLLRLLAIHPQKEISTLAKGHLIEIDKLNSQSMQNWRERWMEQVKKIPEFDFLDSLKVLEILSNFKIPYLGIQKWQDDVRNLLKESKPSKEEQLKLLKSLESQILALSSQNTQSSQNSQNPKISPQEPQKQSANAMANSPKKPLEFKDTMALPIDAVTTLMTKDGMQEVLNYAENEFVKANENYSVIVFGIAGYDRIKEHFGLEAAKRVLATLGRLLKQYSNTSDLIAYYGDEEFLACLLGRKKEEAITFIRNLDKIVSNSKFMFQQIRIEISLSAQVSHRVEEKDLESMLKISIEEFTKHKDSQGIIQYDA</sequence>
<feature type="compositionally biased region" description="Polar residues" evidence="1">
    <location>
        <begin position="221"/>
        <end position="237"/>
    </location>
</feature>
<dbReference type="InterPro" id="IPR043128">
    <property type="entry name" value="Rev_trsase/Diguanyl_cyclase"/>
</dbReference>
<comment type="caution">
    <text evidence="3">The sequence shown here is derived from an EMBL/GenBank/DDBJ whole genome shotgun (WGS) entry which is preliminary data.</text>
</comment>
<feature type="domain" description="GGDEF" evidence="2">
    <location>
        <begin position="282"/>
        <end position="412"/>
    </location>
</feature>
<accession>A0ABS7JPI7</accession>
<evidence type="ECO:0000259" key="2">
    <source>
        <dbReference type="PROSITE" id="PS50887"/>
    </source>
</evidence>
<protein>
    <submittedName>
        <fullName evidence="3">Diguanylate cyclase</fullName>
        <ecNumber evidence="3">2.7.7.65</ecNumber>
    </submittedName>
</protein>
<dbReference type="SUPFAM" id="SSF55073">
    <property type="entry name" value="Nucleotide cyclase"/>
    <property type="match status" value="1"/>
</dbReference>
<evidence type="ECO:0000256" key="1">
    <source>
        <dbReference type="SAM" id="MobiDB-lite"/>
    </source>
</evidence>
<dbReference type="SMART" id="SM00267">
    <property type="entry name" value="GGDEF"/>
    <property type="match status" value="1"/>
</dbReference>
<organism evidence="3 4">
    <name type="scientific">Helicobacter turcicus</name>
    <dbReference type="NCBI Taxonomy" id="2867412"/>
    <lineage>
        <taxon>Bacteria</taxon>
        <taxon>Pseudomonadati</taxon>
        <taxon>Campylobacterota</taxon>
        <taxon>Epsilonproteobacteria</taxon>
        <taxon>Campylobacterales</taxon>
        <taxon>Helicobacteraceae</taxon>
        <taxon>Helicobacter</taxon>
    </lineage>
</organism>
<feature type="region of interest" description="Disordered" evidence="1">
    <location>
        <begin position="208"/>
        <end position="240"/>
    </location>
</feature>